<dbReference type="EMBL" id="SRMA01025697">
    <property type="protein sequence ID" value="TRY91948.1"/>
    <property type="molecule type" value="Genomic_DNA"/>
</dbReference>
<evidence type="ECO:0000256" key="7">
    <source>
        <dbReference type="ARBA" id="ARBA00046464"/>
    </source>
</evidence>
<proteinExistence type="inferred from homology"/>
<dbReference type="InterPro" id="IPR000301">
    <property type="entry name" value="Tetraspanin_animals"/>
</dbReference>
<dbReference type="SUPFAM" id="SSF48652">
    <property type="entry name" value="Tetraspanin"/>
    <property type="match status" value="1"/>
</dbReference>
<keyword evidence="6" id="KW-0325">Glycoprotein</keyword>
<dbReference type="PIRSF" id="PIRSF002419">
    <property type="entry name" value="Tetraspanin"/>
    <property type="match status" value="1"/>
</dbReference>
<evidence type="ECO:0000256" key="1">
    <source>
        <dbReference type="ARBA" id="ARBA00004127"/>
    </source>
</evidence>
<evidence type="ECO:0000256" key="9">
    <source>
        <dbReference type="RuleBase" id="RU361218"/>
    </source>
</evidence>
<comment type="subunit">
    <text evidence="7">Interacts with SLC19A2. Interacts with NTRK1/TRKA.</text>
</comment>
<evidence type="ECO:0000256" key="2">
    <source>
        <dbReference type="ARBA" id="ARBA00006840"/>
    </source>
</evidence>
<comment type="function">
    <text evidence="8">Structural component of specialized membrane microdomains known as tetraspanin-enriched microdomains (TERMs), which act as platforms for receptor clustering and signaling. Participates thereby in diverse biological functions such as cell signal transduction, adhesion, migration and protein trafficking. Regulates neuronal differentiation in response to NGF by facilitating NGF-mediated activation of NTRK1/TRKA receptor tyrosine kinase and subsequent downstream signaling pathways. Plays a role in the inhibition of TNFalpha-induced apoptosis. Mechanistically, inhibits the NF-kappa-B signaling pathway by blocking phosphorylation of CHUK. Also promotes the stability of the thiamine transporter 1/SLC19A2 in intestinal epithelial cells leading to an increase of thiamine uptake process.</text>
</comment>
<evidence type="ECO:0000256" key="4">
    <source>
        <dbReference type="ARBA" id="ARBA00022989"/>
    </source>
</evidence>
<feature type="signal peptide" evidence="10">
    <location>
        <begin position="1"/>
        <end position="21"/>
    </location>
</feature>
<dbReference type="Proteomes" id="UP000316079">
    <property type="component" value="Unassembled WGS sequence"/>
</dbReference>
<feature type="chain" id="PRO_5022036444" description="Tetraspanin" evidence="10">
    <location>
        <begin position="22"/>
        <end position="242"/>
    </location>
</feature>
<keyword evidence="10" id="KW-0732">Signal</keyword>
<feature type="transmembrane region" description="Helical" evidence="9">
    <location>
        <begin position="12"/>
        <end position="34"/>
    </location>
</feature>
<keyword evidence="3 9" id="KW-0812">Transmembrane</keyword>
<organism evidence="11 12">
    <name type="scientific">Danionella cerebrum</name>
    <dbReference type="NCBI Taxonomy" id="2873325"/>
    <lineage>
        <taxon>Eukaryota</taxon>
        <taxon>Metazoa</taxon>
        <taxon>Chordata</taxon>
        <taxon>Craniata</taxon>
        <taxon>Vertebrata</taxon>
        <taxon>Euteleostomi</taxon>
        <taxon>Actinopterygii</taxon>
        <taxon>Neopterygii</taxon>
        <taxon>Teleostei</taxon>
        <taxon>Ostariophysi</taxon>
        <taxon>Cypriniformes</taxon>
        <taxon>Danionidae</taxon>
        <taxon>Danioninae</taxon>
        <taxon>Danionella</taxon>
    </lineage>
</organism>
<dbReference type="GO" id="GO:0012505">
    <property type="term" value="C:endomembrane system"/>
    <property type="evidence" value="ECO:0007669"/>
    <property type="project" value="UniProtKB-SubCell"/>
</dbReference>
<evidence type="ECO:0000313" key="12">
    <source>
        <dbReference type="Proteomes" id="UP000316079"/>
    </source>
</evidence>
<dbReference type="PANTHER" id="PTHR19282:SF216">
    <property type="entry name" value="TETRASPANIN-1"/>
    <property type="match status" value="1"/>
</dbReference>
<dbReference type="CDD" id="cd03156">
    <property type="entry name" value="uroplakin_I_like_LEL"/>
    <property type="match status" value="1"/>
</dbReference>
<dbReference type="InterPro" id="IPR018499">
    <property type="entry name" value="Tetraspanin/Peripherin"/>
</dbReference>
<evidence type="ECO:0000313" key="11">
    <source>
        <dbReference type="EMBL" id="TRY91948.1"/>
    </source>
</evidence>
<feature type="transmembrane region" description="Helical" evidence="9">
    <location>
        <begin position="211"/>
        <end position="237"/>
    </location>
</feature>
<feature type="transmembrane region" description="Helical" evidence="9">
    <location>
        <begin position="54"/>
        <end position="73"/>
    </location>
</feature>
<evidence type="ECO:0000256" key="3">
    <source>
        <dbReference type="ARBA" id="ARBA00022692"/>
    </source>
</evidence>
<dbReference type="Pfam" id="PF00335">
    <property type="entry name" value="Tetraspanin"/>
    <property type="match status" value="1"/>
</dbReference>
<comment type="caution">
    <text evidence="11">The sequence shown here is derived from an EMBL/GenBank/DDBJ whole genome shotgun (WGS) entry which is preliminary data.</text>
</comment>
<protein>
    <recommendedName>
        <fullName evidence="9">Tetraspanin</fullName>
    </recommendedName>
</protein>
<comment type="similarity">
    <text evidence="2 9">Belongs to the tetraspanin (TM4SF) family.</text>
</comment>
<evidence type="ECO:0000256" key="6">
    <source>
        <dbReference type="ARBA" id="ARBA00023180"/>
    </source>
</evidence>
<keyword evidence="12" id="KW-1185">Reference proteome</keyword>
<dbReference type="AlphaFoldDB" id="A0A553QQD7"/>
<accession>A0A553QQD7</accession>
<dbReference type="InterPro" id="IPR008952">
    <property type="entry name" value="Tetraspanin_EC2_sf"/>
</dbReference>
<dbReference type="PRINTS" id="PR00259">
    <property type="entry name" value="TMFOUR"/>
</dbReference>
<keyword evidence="5 9" id="KW-0472">Membrane</keyword>
<dbReference type="GO" id="GO:0005886">
    <property type="term" value="C:plasma membrane"/>
    <property type="evidence" value="ECO:0007669"/>
    <property type="project" value="TreeGrafter"/>
</dbReference>
<reference evidence="11 12" key="1">
    <citation type="journal article" date="2019" name="Sci. Data">
        <title>Hybrid genome assembly and annotation of Danionella translucida.</title>
        <authorList>
            <person name="Kadobianskyi M."/>
            <person name="Schulze L."/>
            <person name="Schuelke M."/>
            <person name="Judkewitz B."/>
        </authorList>
    </citation>
    <scope>NUCLEOTIDE SEQUENCE [LARGE SCALE GENOMIC DNA]</scope>
    <source>
        <strain evidence="11 12">Bolton</strain>
    </source>
</reference>
<feature type="transmembrane region" description="Helical" evidence="9">
    <location>
        <begin position="85"/>
        <end position="110"/>
    </location>
</feature>
<gene>
    <name evidence="11" type="ORF">DNTS_035448</name>
</gene>
<evidence type="ECO:0000256" key="8">
    <source>
        <dbReference type="ARBA" id="ARBA00054958"/>
    </source>
</evidence>
<dbReference type="STRING" id="623744.A0A553QQD7"/>
<evidence type="ECO:0000256" key="10">
    <source>
        <dbReference type="SAM" id="SignalP"/>
    </source>
</evidence>
<dbReference type="PANTHER" id="PTHR19282">
    <property type="entry name" value="TETRASPANIN"/>
    <property type="match status" value="1"/>
</dbReference>
<keyword evidence="4 9" id="KW-1133">Transmembrane helix</keyword>
<dbReference type="OrthoDB" id="6134317at2759"/>
<dbReference type="Gene3D" id="1.10.1450.10">
    <property type="entry name" value="Tetraspanin"/>
    <property type="match status" value="1"/>
</dbReference>
<sequence length="242" mass="26444">MGCFTFVKVVMVVFNLLVCLAGMCVGAAGIWATVDSDTFMKIIPPFTDQIWSRVNVGIFNITIGVVMTLIGMIGCCGAQKESKCLLIMFFAIIVIICIAEAAAAIVTLVYSSYTRIILRAWAAPGLKNNYGKDQIFTDLWNSTMTTFQCCGFSNYTDFSGSYYYQHNGQLYPPSCCSGPELFPCDDDNAGFSSVTGCFTQIVYFTQRKVNIVGGIAAGVTAIEIAAMGLSMYLYCYLDKKET</sequence>
<name>A0A553QQD7_9TELE</name>
<evidence type="ECO:0000256" key="5">
    <source>
        <dbReference type="ARBA" id="ARBA00023136"/>
    </source>
</evidence>
<comment type="subcellular location">
    <subcellularLocation>
        <location evidence="1">Endomembrane system</location>
        <topology evidence="1">Multi-pass membrane protein</topology>
    </subcellularLocation>
    <subcellularLocation>
        <location evidence="9">Membrane</location>
        <topology evidence="9">Multi-pass membrane protein</topology>
    </subcellularLocation>
</comment>